<evidence type="ECO:0000259" key="8">
    <source>
        <dbReference type="Pfam" id="PF17048"/>
    </source>
</evidence>
<feature type="domain" description="Neutral/alkaline non-lysosomal ceramidase N-terminal" evidence="7">
    <location>
        <begin position="30"/>
        <end position="541"/>
    </location>
</feature>
<feature type="binding site" evidence="4">
    <location>
        <position position="235"/>
    </location>
    <ligand>
        <name>Zn(2+)</name>
        <dbReference type="ChEBI" id="CHEBI:29105"/>
    </ligand>
</feature>
<dbReference type="PANTHER" id="PTHR12670:SF1">
    <property type="entry name" value="NEUTRAL CERAMIDASE"/>
    <property type="match status" value="1"/>
</dbReference>
<keyword evidence="5" id="KW-0746">Sphingolipid metabolism</keyword>
<keyword evidence="6" id="KW-0732">Signal</keyword>
<dbReference type="GO" id="GO:0046872">
    <property type="term" value="F:metal ion binding"/>
    <property type="evidence" value="ECO:0007669"/>
    <property type="project" value="UniProtKB-KW"/>
</dbReference>
<name>A0A3N4IVC4_9PEZI</name>
<dbReference type="AlphaFoldDB" id="A0A3N4IVC4"/>
<gene>
    <name evidence="9" type="ORF">L873DRAFT_1885844</name>
</gene>
<evidence type="ECO:0000256" key="2">
    <source>
        <dbReference type="ARBA" id="ARBA00022801"/>
    </source>
</evidence>
<feature type="chain" id="PRO_5018272659" description="Neutral ceramidase" evidence="6">
    <location>
        <begin position="26"/>
        <end position="743"/>
    </location>
</feature>
<keyword evidence="4" id="KW-0479">Metal-binding</keyword>
<dbReference type="GO" id="GO:0016020">
    <property type="term" value="C:membrane"/>
    <property type="evidence" value="ECO:0007669"/>
    <property type="project" value="GOC"/>
</dbReference>
<reference evidence="9 10" key="1">
    <citation type="journal article" date="2018" name="Nat. Ecol. Evol.">
        <title>Pezizomycetes genomes reveal the molecular basis of ectomycorrhizal truffle lifestyle.</title>
        <authorList>
            <person name="Murat C."/>
            <person name="Payen T."/>
            <person name="Noel B."/>
            <person name="Kuo A."/>
            <person name="Morin E."/>
            <person name="Chen J."/>
            <person name="Kohler A."/>
            <person name="Krizsan K."/>
            <person name="Balestrini R."/>
            <person name="Da Silva C."/>
            <person name="Montanini B."/>
            <person name="Hainaut M."/>
            <person name="Levati E."/>
            <person name="Barry K.W."/>
            <person name="Belfiori B."/>
            <person name="Cichocki N."/>
            <person name="Clum A."/>
            <person name="Dockter R.B."/>
            <person name="Fauchery L."/>
            <person name="Guy J."/>
            <person name="Iotti M."/>
            <person name="Le Tacon F."/>
            <person name="Lindquist E.A."/>
            <person name="Lipzen A."/>
            <person name="Malagnac F."/>
            <person name="Mello A."/>
            <person name="Molinier V."/>
            <person name="Miyauchi S."/>
            <person name="Poulain J."/>
            <person name="Riccioni C."/>
            <person name="Rubini A."/>
            <person name="Sitrit Y."/>
            <person name="Splivallo R."/>
            <person name="Traeger S."/>
            <person name="Wang M."/>
            <person name="Zifcakova L."/>
            <person name="Wipf D."/>
            <person name="Zambonelli A."/>
            <person name="Paolocci F."/>
            <person name="Nowrousian M."/>
            <person name="Ottonello S."/>
            <person name="Baldrian P."/>
            <person name="Spatafora J.W."/>
            <person name="Henrissat B."/>
            <person name="Nagy L.G."/>
            <person name="Aury J.M."/>
            <person name="Wincker P."/>
            <person name="Grigoriev I.V."/>
            <person name="Bonfante P."/>
            <person name="Martin F.M."/>
        </authorList>
    </citation>
    <scope>NUCLEOTIDE SEQUENCE [LARGE SCALE GENOMIC DNA]</scope>
    <source>
        <strain evidence="9 10">120613-1</strain>
    </source>
</reference>
<comment type="catalytic activity">
    <reaction evidence="5">
        <text>an N-acylsphing-4-enine + H2O = sphing-4-enine + a fatty acid</text>
        <dbReference type="Rhea" id="RHEA:20856"/>
        <dbReference type="ChEBI" id="CHEBI:15377"/>
        <dbReference type="ChEBI" id="CHEBI:28868"/>
        <dbReference type="ChEBI" id="CHEBI:52639"/>
        <dbReference type="ChEBI" id="CHEBI:57756"/>
        <dbReference type="EC" id="3.5.1.23"/>
    </reaction>
</comment>
<comment type="cofactor">
    <cofactor evidence="4">
        <name>Zn(2+)</name>
        <dbReference type="ChEBI" id="CHEBI:29105"/>
    </cofactor>
    <text evidence="4">Binds 1 zinc ion per subunit.</text>
</comment>
<organism evidence="9 10">
    <name type="scientific">Choiromyces venosus 120613-1</name>
    <dbReference type="NCBI Taxonomy" id="1336337"/>
    <lineage>
        <taxon>Eukaryota</taxon>
        <taxon>Fungi</taxon>
        <taxon>Dikarya</taxon>
        <taxon>Ascomycota</taxon>
        <taxon>Pezizomycotina</taxon>
        <taxon>Pezizomycetes</taxon>
        <taxon>Pezizales</taxon>
        <taxon>Tuberaceae</taxon>
        <taxon>Choiromyces</taxon>
    </lineage>
</organism>
<dbReference type="Pfam" id="PF04734">
    <property type="entry name" value="Ceramidase_alk"/>
    <property type="match status" value="1"/>
</dbReference>
<accession>A0A3N4IVC4</accession>
<keyword evidence="10" id="KW-1185">Reference proteome</keyword>
<evidence type="ECO:0000256" key="5">
    <source>
        <dbReference type="RuleBase" id="RU366019"/>
    </source>
</evidence>
<evidence type="ECO:0000256" key="4">
    <source>
        <dbReference type="PIRSR" id="PIRSR606823-2"/>
    </source>
</evidence>
<comment type="similarity">
    <text evidence="1 5">Belongs to the neutral ceramidase family.</text>
</comment>
<dbReference type="Gene3D" id="2.60.40.2300">
    <property type="entry name" value="Neutral/alkaline non-lysosomal ceramidase, C-terminal domain"/>
    <property type="match status" value="1"/>
</dbReference>
<evidence type="ECO:0000259" key="7">
    <source>
        <dbReference type="Pfam" id="PF04734"/>
    </source>
</evidence>
<dbReference type="STRING" id="1336337.A0A3N4IVC4"/>
<dbReference type="PANTHER" id="PTHR12670">
    <property type="entry name" value="CERAMIDASE"/>
    <property type="match status" value="1"/>
</dbReference>
<evidence type="ECO:0000313" key="10">
    <source>
        <dbReference type="Proteomes" id="UP000276215"/>
    </source>
</evidence>
<dbReference type="GO" id="GO:0042759">
    <property type="term" value="P:long-chain fatty acid biosynthetic process"/>
    <property type="evidence" value="ECO:0007669"/>
    <property type="project" value="TreeGrafter"/>
</dbReference>
<dbReference type="GO" id="GO:0005576">
    <property type="term" value="C:extracellular region"/>
    <property type="evidence" value="ECO:0007669"/>
    <property type="project" value="TreeGrafter"/>
</dbReference>
<feature type="binding site" evidence="4">
    <location>
        <position position="471"/>
    </location>
    <ligand>
        <name>Zn(2+)</name>
        <dbReference type="ChEBI" id="CHEBI:29105"/>
    </ligand>
</feature>
<dbReference type="OrthoDB" id="191371at2759"/>
<feature type="binding site" evidence="4">
    <location>
        <position position="123"/>
    </location>
    <ligand>
        <name>Zn(2+)</name>
        <dbReference type="ChEBI" id="CHEBI:29105"/>
    </ligand>
</feature>
<keyword evidence="5" id="KW-0443">Lipid metabolism</keyword>
<dbReference type="EC" id="3.5.1.23" evidence="5"/>
<dbReference type="EMBL" id="ML120557">
    <property type="protein sequence ID" value="RPA89755.1"/>
    <property type="molecule type" value="Genomic_DNA"/>
</dbReference>
<evidence type="ECO:0000256" key="3">
    <source>
        <dbReference type="PIRSR" id="PIRSR606823-1"/>
    </source>
</evidence>
<dbReference type="InterPro" id="IPR031331">
    <property type="entry name" value="NEUT/ALK_ceramidase_C"/>
</dbReference>
<keyword evidence="4" id="KW-0862">Zinc</keyword>
<dbReference type="GO" id="GO:0046512">
    <property type="term" value="P:sphingosine biosynthetic process"/>
    <property type="evidence" value="ECO:0007669"/>
    <property type="project" value="TreeGrafter"/>
</dbReference>
<dbReference type="InterPro" id="IPR006823">
    <property type="entry name" value="Ceramidase_alk"/>
</dbReference>
<proteinExistence type="inferred from homology"/>
<dbReference type="Proteomes" id="UP000276215">
    <property type="component" value="Unassembled WGS sequence"/>
</dbReference>
<dbReference type="GO" id="GO:0046514">
    <property type="term" value="P:ceramide catabolic process"/>
    <property type="evidence" value="ECO:0007669"/>
    <property type="project" value="InterPro"/>
</dbReference>
<evidence type="ECO:0000256" key="1">
    <source>
        <dbReference type="ARBA" id="ARBA00009835"/>
    </source>
</evidence>
<feature type="signal peptide" evidence="6">
    <location>
        <begin position="1"/>
        <end position="25"/>
    </location>
</feature>
<dbReference type="InterPro" id="IPR031329">
    <property type="entry name" value="NEUT/ALK_ceramidase_N"/>
</dbReference>
<dbReference type="GO" id="GO:0017040">
    <property type="term" value="F:N-acylsphingosine amidohydrolase activity"/>
    <property type="evidence" value="ECO:0007669"/>
    <property type="project" value="UniProtKB-UniRule"/>
</dbReference>
<dbReference type="Pfam" id="PF17048">
    <property type="entry name" value="Ceramidse_alk_C"/>
    <property type="match status" value="1"/>
</dbReference>
<protein>
    <recommendedName>
        <fullName evidence="5">Neutral ceramidase</fullName>
        <ecNumber evidence="5">3.5.1.23</ecNumber>
    </recommendedName>
</protein>
<dbReference type="InterPro" id="IPR038445">
    <property type="entry name" value="NCDase_C_sf"/>
</dbReference>
<evidence type="ECO:0000256" key="6">
    <source>
        <dbReference type="SAM" id="SignalP"/>
    </source>
</evidence>
<keyword evidence="2 5" id="KW-0378">Hydrolase</keyword>
<feature type="active site" description="Nucleophile" evidence="3">
    <location>
        <position position="279"/>
    </location>
</feature>
<sequence>MFHLRYVITTFTIVLYTLCTARAQARGDKYLIGVGKADVTGPVVEIGMMGYASLDQKGTGLRQRLFSRAFIVGDINNPNDRFVYVIADLQSGDTAIRNGTLEKLQSLYGGLYTQSNVAIVGTHSHSGPGAWLNYLLPQVTTLGFDSQSYNAIVEGITNSIQRAHESLTPGYLSLSKGLIQDANVNRSPYAYEANPERERSSYEDVGGQIDKEMTVLSFEDESGKPLGLLNWFPVHGTSLYNNNTLIAGDNKGLAALMLEKDIGGSFVAGFSQANVGDTSPNTEGPICQDTGLPCKYEDSTCGGRTQQCMGRGPAFRISDTESCRIIGEKQYLGAKAIYHSTDKASVAGDGGVVRSFHTFVDFSNYTFQLSNGTTKRTCKAALGFSFAAGTTDGPGAFDFTQNDPGAPSNPFWLLVRNFLRTPSKDQVECHKPKPILLDVGEMDEPYPWTPNIVDVQMFRVGQLAIIISPGEATTMSGRRWKKAVAKELNNAGIIGGGDSWIVLGGPANSYTHYIATPEEYAIQRYEGASTLYGQFTLDAYISLYKKYIPYLGATPPSTPIPPGPSPPININTSISLIKGVVQDNPGLGKSFGDVLTDVGSTSYSSGSLVEVVFVGANPRNNLRLGGTYAAVERNDGGTWDRVRDDTDWDLVYQWKRTEGLSGQSEVTISWTIEPGTPVGKYRIKYFGDSKGLFTGKLTAFEGTSGTFNIGSTPTTVCLPFLIIRRYLYSIALPKQCALMELYY</sequence>
<evidence type="ECO:0000313" key="9">
    <source>
        <dbReference type="EMBL" id="RPA89755.1"/>
    </source>
</evidence>
<feature type="domain" description="Neutral/alkaline non-lysosomal ceramidase C-terminal" evidence="8">
    <location>
        <begin position="544"/>
        <end position="709"/>
    </location>
</feature>
<feature type="binding site" evidence="4">
    <location>
        <position position="513"/>
    </location>
    <ligand>
        <name>Zn(2+)</name>
        <dbReference type="ChEBI" id="CHEBI:29105"/>
    </ligand>
</feature>